<dbReference type="Proteomes" id="UP001321479">
    <property type="component" value="Segment"/>
</dbReference>
<keyword evidence="1" id="KW-0472">Membrane</keyword>
<dbReference type="RefSeq" id="YP_010841507.1">
    <property type="nucleotide sequence ID" value="NC_079139.1"/>
</dbReference>
<proteinExistence type="predicted"/>
<organism evidence="3 4">
    <name type="scientific">Cotonvirus japonicus</name>
    <dbReference type="NCBI Taxonomy" id="2811091"/>
    <lineage>
        <taxon>Viruses</taxon>
        <taxon>Varidnaviria</taxon>
        <taxon>Bamfordvirae</taxon>
        <taxon>Nucleocytoviricota</taxon>
        <taxon>Megaviricetes</taxon>
        <taxon>Imitervirales</taxon>
        <taxon>Mimiviridae</taxon>
        <taxon>Megamimivirinae</taxon>
        <taxon>Cotonvirus</taxon>
        <taxon>Cotonvirus japonicum</taxon>
    </lineage>
</organism>
<dbReference type="Gene3D" id="3.40.50.300">
    <property type="entry name" value="P-loop containing nucleotide triphosphate hydrolases"/>
    <property type="match status" value="1"/>
</dbReference>
<dbReference type="InterPro" id="IPR003959">
    <property type="entry name" value="ATPase_AAA_core"/>
</dbReference>
<evidence type="ECO:0000313" key="3">
    <source>
        <dbReference type="EMBL" id="BCS82899.1"/>
    </source>
</evidence>
<evidence type="ECO:0000259" key="2">
    <source>
        <dbReference type="Pfam" id="PF00004"/>
    </source>
</evidence>
<protein>
    <submittedName>
        <fullName evidence="3">NTPase family protein</fullName>
    </submittedName>
</protein>
<dbReference type="EMBL" id="AP024483">
    <property type="protein sequence ID" value="BCS82899.1"/>
    <property type="molecule type" value="Genomic_DNA"/>
</dbReference>
<evidence type="ECO:0000313" key="4">
    <source>
        <dbReference type="Proteomes" id="UP001321479"/>
    </source>
</evidence>
<sequence length="543" mass="63034">MDNNAKSITNNTGTSNSNVVMSPDYGQLMDIGTNTAIVKEFLRILFSSRNKLNFTTLSGLFTKMIIIVIIKMCIEDSKKYLDKFTLTNLNSIKFMIQKLRYSHITYDIVLINDKWVYETTNMSINTLTSLFEQRQIIIGNPGNYYYHHRSFIIKVSVQTDKISFIVPDINSCINHITTDIIYKNREILFGGKTIMQKVNVVGTTVIKLEPVSISNSYATKIYLKLEKSIRNHFYIDKVMKLQSIPFCVNFNGKPGTGKTTFGSYIAGTGIFDRIIIFNLVQSTENNLQETLTKLENQLNSNTGMATKNKSVECSERILIIFDEIDKWLESYMNNQIHKMREQARSSKQQSDNKTAKTITEEFQKLTPEEEDEKKIQLKNTFLDQLYKLVDGHTLQSNRKYVIIFNTNHFEYMFTNVDKRYEALKDRFQIYEFQEINKSEIIDYLRYVNESFLNYVDNDFDAITTGPFNIKKLCISNEKIFDIIPDDFTITYRNLQKILNSNHYNIPKVIESLGNKIKKNILSDECEYNSPINSRTDSGNILEV</sequence>
<feature type="transmembrane region" description="Helical" evidence="1">
    <location>
        <begin position="52"/>
        <end position="70"/>
    </location>
</feature>
<keyword evidence="4" id="KW-1185">Reference proteome</keyword>
<evidence type="ECO:0000256" key="1">
    <source>
        <dbReference type="SAM" id="Phobius"/>
    </source>
</evidence>
<dbReference type="Pfam" id="PF00004">
    <property type="entry name" value="AAA"/>
    <property type="match status" value="1"/>
</dbReference>
<feature type="domain" description="ATPase AAA-type core" evidence="2">
    <location>
        <begin position="250"/>
        <end position="408"/>
    </location>
</feature>
<reference evidence="3 4" key="1">
    <citation type="submission" date="2021-02" db="EMBL/GenBank/DDBJ databases">
        <title>Cotonvirus japonicus, which uses Golgi apparatus of host cells for its virion factory, phylogenetically links tailed tupanvirus and icosahedral mimivirus.</title>
        <authorList>
            <person name="Takahashi H."/>
            <person name="Fukaya S."/>
            <person name="Song C."/>
            <person name="Murata K."/>
            <person name="Takemura M."/>
        </authorList>
    </citation>
    <scope>NUCLEOTIDE SEQUENCE [LARGE SCALE GENOMIC DNA]</scope>
</reference>
<keyword evidence="1" id="KW-1133">Transmembrane helix</keyword>
<accession>A0ABM7NRX3</accession>
<dbReference type="InterPro" id="IPR027417">
    <property type="entry name" value="P-loop_NTPase"/>
</dbReference>
<keyword evidence="1" id="KW-0812">Transmembrane</keyword>
<name>A0ABM7NRX3_9VIRU</name>
<dbReference type="SUPFAM" id="SSF52540">
    <property type="entry name" value="P-loop containing nucleoside triphosphate hydrolases"/>
    <property type="match status" value="1"/>
</dbReference>
<dbReference type="GeneID" id="80558104"/>